<dbReference type="CDD" id="cd02022">
    <property type="entry name" value="DPCK"/>
    <property type="match status" value="1"/>
</dbReference>
<evidence type="ECO:0000256" key="1">
    <source>
        <dbReference type="ARBA" id="ARBA00022741"/>
    </source>
</evidence>
<dbReference type="Pfam" id="PF01121">
    <property type="entry name" value="CoaE"/>
    <property type="match status" value="1"/>
</dbReference>
<protein>
    <recommendedName>
        <fullName evidence="3 4">Dephospho-CoA kinase</fullName>
        <ecNumber evidence="3 4">2.7.1.24</ecNumber>
    </recommendedName>
    <alternativeName>
        <fullName evidence="3">Dephosphocoenzyme A kinase</fullName>
    </alternativeName>
</protein>
<sequence length="199" mass="21904">MRVLGLTGGIGSGKSTAAAVLAGMGVPVVDADQVARRLQQRGAPGWRRVRELFGWPVLRADGELDRPRLARWIFTDPQQRARLDAALHPLIGAAIREDLQELEAHGADTAVLVAPLLFESGLDRLCRQVWVVEAPFALILERLRARGLAEADARARMAAQMAPAERRRRAQLVIPNGGSREELAARVQAAWQRFQEDAR</sequence>
<evidence type="ECO:0000256" key="3">
    <source>
        <dbReference type="HAMAP-Rule" id="MF_00376"/>
    </source>
</evidence>
<dbReference type="Gene3D" id="3.40.50.300">
    <property type="entry name" value="P-loop containing nucleotide triphosphate hydrolases"/>
    <property type="match status" value="1"/>
</dbReference>
<evidence type="ECO:0000256" key="4">
    <source>
        <dbReference type="NCBIfam" id="TIGR00152"/>
    </source>
</evidence>
<comment type="function">
    <text evidence="3">Catalyzes the phosphorylation of the 3'-hydroxyl group of dephosphocoenzyme A to form coenzyme A.</text>
</comment>
<dbReference type="SUPFAM" id="SSF52540">
    <property type="entry name" value="P-loop containing nucleoside triphosphate hydrolases"/>
    <property type="match status" value="1"/>
</dbReference>
<evidence type="ECO:0000256" key="2">
    <source>
        <dbReference type="ARBA" id="ARBA00022840"/>
    </source>
</evidence>
<evidence type="ECO:0000313" key="5">
    <source>
        <dbReference type="EMBL" id="CAB1128639.1"/>
    </source>
</evidence>
<dbReference type="NCBIfam" id="TIGR00152">
    <property type="entry name" value="dephospho-CoA kinase"/>
    <property type="match status" value="1"/>
</dbReference>
<dbReference type="InterPro" id="IPR027417">
    <property type="entry name" value="P-loop_NTPase"/>
</dbReference>
<organism evidence="5 6">
    <name type="scientific">Candidatus Hydrogenisulfobacillus filiaventi</name>
    <dbReference type="NCBI Taxonomy" id="2707344"/>
    <lineage>
        <taxon>Bacteria</taxon>
        <taxon>Bacillati</taxon>
        <taxon>Bacillota</taxon>
        <taxon>Clostridia</taxon>
        <taxon>Eubacteriales</taxon>
        <taxon>Clostridiales Family XVII. Incertae Sedis</taxon>
        <taxon>Candidatus Hydrogenisulfobacillus</taxon>
    </lineage>
</organism>
<dbReference type="Proteomes" id="UP000503399">
    <property type="component" value="Chromosome"/>
</dbReference>
<keyword evidence="3" id="KW-0173">Coenzyme A biosynthesis</keyword>
<gene>
    <name evidence="3 5" type="primary">coaE</name>
    <name evidence="5" type="ORF">R50_1133</name>
</gene>
<comment type="similarity">
    <text evidence="3">Belongs to the CoaE family.</text>
</comment>
<dbReference type="InterPro" id="IPR001977">
    <property type="entry name" value="Depp_CoAkinase"/>
</dbReference>
<keyword evidence="1 3" id="KW-0547">Nucleotide-binding</keyword>
<feature type="binding site" evidence="3">
    <location>
        <begin position="11"/>
        <end position="16"/>
    </location>
    <ligand>
        <name>ATP</name>
        <dbReference type="ChEBI" id="CHEBI:30616"/>
    </ligand>
</feature>
<dbReference type="GO" id="GO:0004140">
    <property type="term" value="F:dephospho-CoA kinase activity"/>
    <property type="evidence" value="ECO:0007669"/>
    <property type="project" value="UniProtKB-UniRule"/>
</dbReference>
<proteinExistence type="inferred from homology"/>
<keyword evidence="3 5" id="KW-0418">Kinase</keyword>
<reference evidence="5 6" key="1">
    <citation type="submission" date="2020-02" db="EMBL/GenBank/DDBJ databases">
        <authorList>
            <person name="Hogendoorn C."/>
        </authorList>
    </citation>
    <scope>NUCLEOTIDE SEQUENCE [LARGE SCALE GENOMIC DNA]</scope>
    <source>
        <strain evidence="5">R501</strain>
    </source>
</reference>
<dbReference type="UniPathway" id="UPA00241">
    <property type="reaction ID" value="UER00356"/>
</dbReference>
<dbReference type="EC" id="2.7.1.24" evidence="3 4"/>
<comment type="catalytic activity">
    <reaction evidence="3">
        <text>3'-dephospho-CoA + ATP = ADP + CoA + H(+)</text>
        <dbReference type="Rhea" id="RHEA:18245"/>
        <dbReference type="ChEBI" id="CHEBI:15378"/>
        <dbReference type="ChEBI" id="CHEBI:30616"/>
        <dbReference type="ChEBI" id="CHEBI:57287"/>
        <dbReference type="ChEBI" id="CHEBI:57328"/>
        <dbReference type="ChEBI" id="CHEBI:456216"/>
        <dbReference type="EC" id="2.7.1.24"/>
    </reaction>
</comment>
<dbReference type="AlphaFoldDB" id="A0A6F8ZF67"/>
<dbReference type="PANTHER" id="PTHR10695">
    <property type="entry name" value="DEPHOSPHO-COA KINASE-RELATED"/>
    <property type="match status" value="1"/>
</dbReference>
<keyword evidence="3" id="KW-0963">Cytoplasm</keyword>
<keyword evidence="2 3" id="KW-0067">ATP-binding</keyword>
<dbReference type="PROSITE" id="PS51219">
    <property type="entry name" value="DPCK"/>
    <property type="match status" value="1"/>
</dbReference>
<keyword evidence="6" id="KW-1185">Reference proteome</keyword>
<comment type="subcellular location">
    <subcellularLocation>
        <location evidence="3">Cytoplasm</location>
    </subcellularLocation>
</comment>
<accession>A0A6F8ZF67</accession>
<dbReference type="GO" id="GO:0015937">
    <property type="term" value="P:coenzyme A biosynthetic process"/>
    <property type="evidence" value="ECO:0007669"/>
    <property type="project" value="UniProtKB-UniRule"/>
</dbReference>
<dbReference type="HAMAP" id="MF_00376">
    <property type="entry name" value="Dephospho_CoA_kinase"/>
    <property type="match status" value="1"/>
</dbReference>
<dbReference type="EMBL" id="LR778114">
    <property type="protein sequence ID" value="CAB1128639.1"/>
    <property type="molecule type" value="Genomic_DNA"/>
</dbReference>
<keyword evidence="3 5" id="KW-0808">Transferase</keyword>
<evidence type="ECO:0000313" key="6">
    <source>
        <dbReference type="Proteomes" id="UP000503399"/>
    </source>
</evidence>
<name>A0A6F8ZF67_9FIRM</name>
<dbReference type="GO" id="GO:0005524">
    <property type="term" value="F:ATP binding"/>
    <property type="evidence" value="ECO:0007669"/>
    <property type="project" value="UniProtKB-UniRule"/>
</dbReference>
<comment type="pathway">
    <text evidence="3">Cofactor biosynthesis; coenzyme A biosynthesis; CoA from (R)-pantothenate: step 5/5.</text>
</comment>
<dbReference type="KEGG" id="hfv:R50_1133"/>
<dbReference type="PANTHER" id="PTHR10695:SF46">
    <property type="entry name" value="BIFUNCTIONAL COENZYME A SYNTHASE-RELATED"/>
    <property type="match status" value="1"/>
</dbReference>
<dbReference type="GO" id="GO:0005737">
    <property type="term" value="C:cytoplasm"/>
    <property type="evidence" value="ECO:0007669"/>
    <property type="project" value="UniProtKB-SubCell"/>
</dbReference>